<evidence type="ECO:0000256" key="5">
    <source>
        <dbReference type="ARBA" id="ARBA00022692"/>
    </source>
</evidence>
<feature type="transmembrane region" description="Helical" evidence="9">
    <location>
        <begin position="411"/>
        <end position="435"/>
    </location>
</feature>
<organism evidence="10 11">
    <name type="scientific">Cytobacillus kochii</name>
    <dbReference type="NCBI Taxonomy" id="859143"/>
    <lineage>
        <taxon>Bacteria</taxon>
        <taxon>Bacillati</taxon>
        <taxon>Bacillota</taxon>
        <taxon>Bacilli</taxon>
        <taxon>Bacillales</taxon>
        <taxon>Bacillaceae</taxon>
        <taxon>Cytobacillus</taxon>
    </lineage>
</organism>
<evidence type="ECO:0000313" key="11">
    <source>
        <dbReference type="Proteomes" id="UP000215137"/>
    </source>
</evidence>
<evidence type="ECO:0000313" key="10">
    <source>
        <dbReference type="EMBL" id="ASV69762.1"/>
    </source>
</evidence>
<proteinExistence type="inferred from homology"/>
<dbReference type="AlphaFoldDB" id="A0A248TNM5"/>
<dbReference type="GO" id="GO:0005886">
    <property type="term" value="C:plasma membrane"/>
    <property type="evidence" value="ECO:0007669"/>
    <property type="project" value="UniProtKB-SubCell"/>
</dbReference>
<evidence type="ECO:0000256" key="6">
    <source>
        <dbReference type="ARBA" id="ARBA00022970"/>
    </source>
</evidence>
<dbReference type="GO" id="GO:0005304">
    <property type="term" value="F:L-valine transmembrane transporter activity"/>
    <property type="evidence" value="ECO:0007669"/>
    <property type="project" value="TreeGrafter"/>
</dbReference>
<keyword evidence="4" id="KW-1003">Cell membrane</keyword>
<comment type="subcellular location">
    <subcellularLocation>
        <location evidence="1 9">Cell membrane</location>
        <topology evidence="1 9">Multi-pass membrane protein</topology>
    </subcellularLocation>
</comment>
<evidence type="ECO:0000256" key="4">
    <source>
        <dbReference type="ARBA" id="ARBA00022475"/>
    </source>
</evidence>
<keyword evidence="11" id="KW-1185">Reference proteome</keyword>
<feature type="transmembrane region" description="Helical" evidence="9">
    <location>
        <begin position="341"/>
        <end position="361"/>
    </location>
</feature>
<feature type="transmembrane region" description="Helical" evidence="9">
    <location>
        <begin position="41"/>
        <end position="66"/>
    </location>
</feature>
<keyword evidence="3 9" id="KW-0813">Transport</keyword>
<sequence>MNQKSSNSYVVVLGLMLFSLFFGAGNLIFPIMMGQEAGTNVWAATAGFIITGVGLPLLAVVALGFSGKSDLQSLASRVNPTFGLIFAIILYLAIGPLFAIPRAGSVSFEIGIRPLLPESSLTIGLLIFSICFFGVATILSLNSSKIVDIVGKYLTPIKISFILLLILVAVFNPLGSFGEPTEAYSQHSFFNGFSEGYLTMDVLAAFVFGVIVINALRAKGIESNRSIMFATMKAGLIAAVLLAFFYSAMAYMGASSVAELGILENGGAVLSGVAYAYFGSYGGIVLSAVMIIACMTTSVGLISSCASYFNKIMPKFSYKTYVIAFAIFSTAVANFGLTELIAISVPVLTAIYPLAILLLILTFFHQFFNGKKTVYQVSMILTFIVSVFDGLKEAGVQIEPVYHLFANILPLYEVGLGWIVPAIIGVILGIVIDLFKRETKIKENEEVI</sequence>
<evidence type="ECO:0000256" key="1">
    <source>
        <dbReference type="ARBA" id="ARBA00004651"/>
    </source>
</evidence>
<dbReference type="GO" id="GO:0015820">
    <property type="term" value="P:L-leucine transport"/>
    <property type="evidence" value="ECO:0007669"/>
    <property type="project" value="TreeGrafter"/>
</dbReference>
<dbReference type="EMBL" id="CP022983">
    <property type="protein sequence ID" value="ASV69762.1"/>
    <property type="molecule type" value="Genomic_DNA"/>
</dbReference>
<name>A0A248TNM5_9BACI</name>
<feature type="transmembrane region" description="Helical" evidence="9">
    <location>
        <begin position="9"/>
        <end position="29"/>
    </location>
</feature>
<accession>A0A248TNM5</accession>
<evidence type="ECO:0000256" key="9">
    <source>
        <dbReference type="RuleBase" id="RU362122"/>
    </source>
</evidence>
<dbReference type="GO" id="GO:0015188">
    <property type="term" value="F:L-isoleucine transmembrane transporter activity"/>
    <property type="evidence" value="ECO:0007669"/>
    <property type="project" value="TreeGrafter"/>
</dbReference>
<keyword evidence="7 9" id="KW-1133">Transmembrane helix</keyword>
<feature type="transmembrane region" description="Helical" evidence="9">
    <location>
        <begin position="120"/>
        <end position="141"/>
    </location>
</feature>
<feature type="transmembrane region" description="Helical" evidence="9">
    <location>
        <begin position="78"/>
        <end position="100"/>
    </location>
</feature>
<evidence type="ECO:0000256" key="2">
    <source>
        <dbReference type="ARBA" id="ARBA00008540"/>
    </source>
</evidence>
<dbReference type="Gene3D" id="1.20.1740.10">
    <property type="entry name" value="Amino acid/polyamine transporter I"/>
    <property type="match status" value="1"/>
</dbReference>
<evidence type="ECO:0000256" key="8">
    <source>
        <dbReference type="ARBA" id="ARBA00023136"/>
    </source>
</evidence>
<dbReference type="InterPro" id="IPR004685">
    <property type="entry name" value="Brnchd-chn_aa_trnsp_Livcs"/>
</dbReference>
<dbReference type="Proteomes" id="UP000215137">
    <property type="component" value="Chromosome"/>
</dbReference>
<gene>
    <name evidence="10" type="primary">brnQ</name>
    <name evidence="10" type="ORF">CKF48_22110</name>
</gene>
<dbReference type="OrthoDB" id="9783920at2"/>
<protein>
    <recommendedName>
        <fullName evidence="9">Branched-chain amino acid transport system carrier protein</fullName>
    </recommendedName>
</protein>
<feature type="transmembrane region" description="Helical" evidence="9">
    <location>
        <begin position="236"/>
        <end position="254"/>
    </location>
</feature>
<dbReference type="Pfam" id="PF05525">
    <property type="entry name" value="Branch_AA_trans"/>
    <property type="match status" value="1"/>
</dbReference>
<feature type="transmembrane region" description="Helical" evidence="9">
    <location>
        <begin position="316"/>
        <end position="335"/>
    </location>
</feature>
<dbReference type="PANTHER" id="PTHR30588:SF0">
    <property type="entry name" value="BRANCHED-CHAIN AMINO ACID PERMEASE BRNQ"/>
    <property type="match status" value="1"/>
</dbReference>
<dbReference type="KEGG" id="bko:CKF48_22110"/>
<keyword evidence="8 9" id="KW-0472">Membrane</keyword>
<dbReference type="GO" id="GO:0015190">
    <property type="term" value="F:L-leucine transmembrane transporter activity"/>
    <property type="evidence" value="ECO:0007669"/>
    <property type="project" value="TreeGrafter"/>
</dbReference>
<feature type="transmembrane region" description="Helical" evidence="9">
    <location>
        <begin position="373"/>
        <end position="391"/>
    </location>
</feature>
<evidence type="ECO:0000256" key="7">
    <source>
        <dbReference type="ARBA" id="ARBA00022989"/>
    </source>
</evidence>
<dbReference type="PANTHER" id="PTHR30588">
    <property type="entry name" value="BRANCHED-CHAIN AMINO ACID TRANSPORT SYSTEM 2 CARRIER PROTEIN"/>
    <property type="match status" value="1"/>
</dbReference>
<dbReference type="GO" id="GO:0015818">
    <property type="term" value="P:isoleucine transport"/>
    <property type="evidence" value="ECO:0007669"/>
    <property type="project" value="TreeGrafter"/>
</dbReference>
<dbReference type="NCBIfam" id="TIGR00796">
    <property type="entry name" value="livcs"/>
    <property type="match status" value="1"/>
</dbReference>
<dbReference type="RefSeq" id="WP_095373326.1">
    <property type="nucleotide sequence ID" value="NZ_CP022983.1"/>
</dbReference>
<evidence type="ECO:0000256" key="3">
    <source>
        <dbReference type="ARBA" id="ARBA00022448"/>
    </source>
</evidence>
<feature type="transmembrane region" description="Helical" evidence="9">
    <location>
        <begin position="274"/>
        <end position="295"/>
    </location>
</feature>
<keyword evidence="6 9" id="KW-0029">Amino-acid transport</keyword>
<comment type="function">
    <text evidence="9">Component of the transport system for branched-chain amino acids.</text>
</comment>
<reference evidence="10 11" key="1">
    <citation type="submission" date="2017-08" db="EMBL/GenBank/DDBJ databases">
        <title>Complete Genome Sequence of Bacillus kochii Oregon-R-modENCODE STRAIN BDGP4, isolated from Drosophila melanogaster gut.</title>
        <authorList>
            <person name="Wan K.H."/>
            <person name="Yu C."/>
            <person name="Park S."/>
            <person name="Hammonds A.S."/>
            <person name="Booth B.W."/>
            <person name="Celniker S.E."/>
        </authorList>
    </citation>
    <scope>NUCLEOTIDE SEQUENCE [LARGE SCALE GENOMIC DNA]</scope>
    <source>
        <strain evidence="10 11">BDGP4</strain>
    </source>
</reference>
<keyword evidence="5 9" id="KW-0812">Transmembrane</keyword>
<comment type="similarity">
    <text evidence="2 9">Belongs to the branched chain amino acid transporter family.</text>
</comment>
<feature type="transmembrane region" description="Helical" evidence="9">
    <location>
        <begin position="197"/>
        <end position="216"/>
    </location>
</feature>
<feature type="transmembrane region" description="Helical" evidence="9">
    <location>
        <begin position="153"/>
        <end position="177"/>
    </location>
</feature>